<dbReference type="Proteomes" id="UP000636891">
    <property type="component" value="Unassembled WGS sequence"/>
</dbReference>
<protein>
    <submittedName>
        <fullName evidence="1">Uncharacterized protein</fullName>
    </submittedName>
</protein>
<gene>
    <name evidence="1" type="ORF">H8S08_03650</name>
</gene>
<organism evidence="1 2">
    <name type="scientific">Alistipes hominis</name>
    <dbReference type="NCBI Taxonomy" id="2763015"/>
    <lineage>
        <taxon>Bacteria</taxon>
        <taxon>Pseudomonadati</taxon>
        <taxon>Bacteroidota</taxon>
        <taxon>Bacteroidia</taxon>
        <taxon>Bacteroidales</taxon>
        <taxon>Rikenellaceae</taxon>
        <taxon>Alistipes</taxon>
    </lineage>
</organism>
<proteinExistence type="predicted"/>
<keyword evidence="2" id="KW-1185">Reference proteome</keyword>
<dbReference type="RefSeq" id="WP_147387354.1">
    <property type="nucleotide sequence ID" value="NZ_JACOOK010000002.1"/>
</dbReference>
<comment type="caution">
    <text evidence="1">The sequence shown here is derived from an EMBL/GenBank/DDBJ whole genome shotgun (WGS) entry which is preliminary data.</text>
</comment>
<reference evidence="1 2" key="1">
    <citation type="submission" date="2020-08" db="EMBL/GenBank/DDBJ databases">
        <title>Genome public.</title>
        <authorList>
            <person name="Liu C."/>
            <person name="Sun Q."/>
        </authorList>
    </citation>
    <scope>NUCLEOTIDE SEQUENCE [LARGE SCALE GENOMIC DNA]</scope>
    <source>
        <strain evidence="1 2">New-7</strain>
    </source>
</reference>
<evidence type="ECO:0000313" key="2">
    <source>
        <dbReference type="Proteomes" id="UP000636891"/>
    </source>
</evidence>
<name>A0ABR7CKI1_9BACT</name>
<accession>A0ABR7CKI1</accession>
<dbReference type="EMBL" id="JACOOK010000002">
    <property type="protein sequence ID" value="MBC5616114.1"/>
    <property type="molecule type" value="Genomic_DNA"/>
</dbReference>
<evidence type="ECO:0000313" key="1">
    <source>
        <dbReference type="EMBL" id="MBC5616114.1"/>
    </source>
</evidence>
<sequence length="212" mass="23996">MKRFFLIILIFQGIWCSDLVAQALFTPVFSYNAVGKPVANSKYLKIFTLGREYDYMRTLKTFSCALATQDKSGKYTISLSRYEENADDSEVYNLISVYPDGAAKPYVLKQADAWEKLPDDLRKYAANEYFITIPLKDNAVALLFIGRAYANDPHQLTILVMSKSYVCTVYNRLTNITEIRPATATASFSLKGEAWGISFTIKNENGILKINE</sequence>